<dbReference type="InterPro" id="IPR036412">
    <property type="entry name" value="HAD-like_sf"/>
</dbReference>
<keyword evidence="2" id="KW-1185">Reference proteome</keyword>
<evidence type="ECO:0000313" key="1">
    <source>
        <dbReference type="EMBL" id="SEI46568.1"/>
    </source>
</evidence>
<dbReference type="InterPro" id="IPR006379">
    <property type="entry name" value="HAD-SF_hydro_IIB"/>
</dbReference>
<evidence type="ECO:0000313" key="2">
    <source>
        <dbReference type="Proteomes" id="UP000183028"/>
    </source>
</evidence>
<dbReference type="NCBIfam" id="TIGR01484">
    <property type="entry name" value="HAD-SF-IIB"/>
    <property type="match status" value="1"/>
</dbReference>
<dbReference type="PANTHER" id="PTHR10000:SF8">
    <property type="entry name" value="HAD SUPERFAMILY HYDROLASE-LIKE, TYPE 3"/>
    <property type="match status" value="1"/>
</dbReference>
<dbReference type="GO" id="GO:0000287">
    <property type="term" value="F:magnesium ion binding"/>
    <property type="evidence" value="ECO:0007669"/>
    <property type="project" value="TreeGrafter"/>
</dbReference>
<dbReference type="Gene3D" id="3.40.50.1000">
    <property type="entry name" value="HAD superfamily/HAD-like"/>
    <property type="match status" value="1"/>
</dbReference>
<dbReference type="GeneID" id="54119797"/>
<dbReference type="Proteomes" id="UP000183028">
    <property type="component" value="Unassembled WGS sequence"/>
</dbReference>
<dbReference type="Pfam" id="PF08282">
    <property type="entry name" value="Hydrolase_3"/>
    <property type="match status" value="1"/>
</dbReference>
<dbReference type="SFLD" id="SFLDS00003">
    <property type="entry name" value="Haloacid_Dehalogenase"/>
    <property type="match status" value="1"/>
</dbReference>
<accession>A0A1H6QRZ3</accession>
<evidence type="ECO:0008006" key="3">
    <source>
        <dbReference type="Google" id="ProtNLM"/>
    </source>
</evidence>
<gene>
    <name evidence="1" type="ORF">SAMN04487834_10055</name>
</gene>
<sequence>MYKILFSDLDETLLVNHHVPSFNQEAIRKARQKGVRFVVATGRSYNMIQEILQEVGTYNQEGEYAICFNGGLIIENKNNRILHFKGLEEQLAKALFERGRFLDVCVLVFTLDCCYIYHPDENEIERKKAQKAPFQVMDKYDFDVLKGQKIAKILFMKRDMDYLRDVKNILEKDFSNVSFSFSSNRYIEMNAKGIDKGYGISWLCDYLKIDLKDAIAIGDNYNDVPMIKKAGVGCCVQSSFDDIKSLSDYVCEKDYFEGSVKEVIEKFIED</sequence>
<dbReference type="OrthoDB" id="9790031at2"/>
<dbReference type="GO" id="GO:0016791">
    <property type="term" value="F:phosphatase activity"/>
    <property type="evidence" value="ECO:0007669"/>
    <property type="project" value="UniProtKB-ARBA"/>
</dbReference>
<dbReference type="RefSeq" id="WP_033162396.1">
    <property type="nucleotide sequence ID" value="NZ_CACWHD010000016.1"/>
</dbReference>
<dbReference type="AlphaFoldDB" id="A0A1H6QRZ3"/>
<name>A0A1H6QRZ3_9FIRM</name>
<dbReference type="InterPro" id="IPR000150">
    <property type="entry name" value="Cof"/>
</dbReference>
<dbReference type="GO" id="GO:0005829">
    <property type="term" value="C:cytosol"/>
    <property type="evidence" value="ECO:0007669"/>
    <property type="project" value="TreeGrafter"/>
</dbReference>
<proteinExistence type="predicted"/>
<dbReference type="InterPro" id="IPR023214">
    <property type="entry name" value="HAD_sf"/>
</dbReference>
<dbReference type="NCBIfam" id="TIGR00099">
    <property type="entry name" value="Cof-subfamily"/>
    <property type="match status" value="1"/>
</dbReference>
<dbReference type="Gene3D" id="3.30.1240.10">
    <property type="match status" value="1"/>
</dbReference>
<dbReference type="SFLD" id="SFLDG01140">
    <property type="entry name" value="C2.B:_Phosphomannomutase_and_P"/>
    <property type="match status" value="1"/>
</dbReference>
<protein>
    <recommendedName>
        <fullName evidence="3">Cof subfamily of IIB subfamily of haloacid dehalogenase superfamily/HAD-superfamily hydrolase, subfamily IIB</fullName>
    </recommendedName>
</protein>
<dbReference type="eggNOG" id="COG0561">
    <property type="taxonomic scope" value="Bacteria"/>
</dbReference>
<dbReference type="PANTHER" id="PTHR10000">
    <property type="entry name" value="PHOSPHOSERINE PHOSPHATASE"/>
    <property type="match status" value="1"/>
</dbReference>
<dbReference type="SUPFAM" id="SSF56784">
    <property type="entry name" value="HAD-like"/>
    <property type="match status" value="1"/>
</dbReference>
<dbReference type="CDD" id="cd07516">
    <property type="entry name" value="HAD_Pase"/>
    <property type="match status" value="1"/>
</dbReference>
<organism evidence="1 2">
    <name type="scientific">Sharpea azabuensis</name>
    <dbReference type="NCBI Taxonomy" id="322505"/>
    <lineage>
        <taxon>Bacteria</taxon>
        <taxon>Bacillati</taxon>
        <taxon>Bacillota</taxon>
        <taxon>Erysipelotrichia</taxon>
        <taxon>Erysipelotrichales</taxon>
        <taxon>Coprobacillaceae</taxon>
        <taxon>Sharpea</taxon>
    </lineage>
</organism>
<dbReference type="STRING" id="322505.SAMN04487836_10580"/>
<reference evidence="2" key="1">
    <citation type="submission" date="2016-10" db="EMBL/GenBank/DDBJ databases">
        <authorList>
            <person name="Varghese N."/>
        </authorList>
    </citation>
    <scope>NUCLEOTIDE SEQUENCE [LARGE SCALE GENOMIC DNA]</scope>
    <source>
        <strain evidence="2">DSM 20406</strain>
    </source>
</reference>
<dbReference type="EMBL" id="FNYK01000005">
    <property type="protein sequence ID" value="SEI46568.1"/>
    <property type="molecule type" value="Genomic_DNA"/>
</dbReference>